<feature type="domain" description="ABC transporter" evidence="4">
    <location>
        <begin position="19"/>
        <end position="232"/>
    </location>
</feature>
<proteinExistence type="predicted"/>
<dbReference type="InterPro" id="IPR051782">
    <property type="entry name" value="ABC_Transporter_VariousFunc"/>
</dbReference>
<dbReference type="GO" id="GO:0005524">
    <property type="term" value="F:ATP binding"/>
    <property type="evidence" value="ECO:0007669"/>
    <property type="project" value="UniProtKB-KW"/>
</dbReference>
<gene>
    <name evidence="5" type="ORF">SAMN04488503_2338</name>
</gene>
<keyword evidence="3" id="KW-0067">ATP-binding</keyword>
<keyword evidence="6" id="KW-1185">Reference proteome</keyword>
<organism evidence="5 6">
    <name type="scientific">Humidesulfovibrio mexicanus</name>
    <dbReference type="NCBI Taxonomy" id="147047"/>
    <lineage>
        <taxon>Bacteria</taxon>
        <taxon>Pseudomonadati</taxon>
        <taxon>Thermodesulfobacteriota</taxon>
        <taxon>Desulfovibrionia</taxon>
        <taxon>Desulfovibrionales</taxon>
        <taxon>Desulfovibrionaceae</taxon>
        <taxon>Humidesulfovibrio</taxon>
    </lineage>
</organism>
<protein>
    <submittedName>
        <fullName evidence="5">Heme exporter protein A</fullName>
    </submittedName>
</protein>
<reference evidence="5 6" key="1">
    <citation type="submission" date="2017-06" db="EMBL/GenBank/DDBJ databases">
        <authorList>
            <person name="Kim H.J."/>
            <person name="Triplett B.A."/>
        </authorList>
    </citation>
    <scope>NUCLEOTIDE SEQUENCE [LARGE SCALE GENOMIC DNA]</scope>
    <source>
        <strain evidence="5 6">DSM 13116</strain>
    </source>
</reference>
<name>A0A239AZQ2_9BACT</name>
<sequence>MSGAGEHHAGHGPGGALALAARGVGKFFGSRLVLRDVSAEARAGEALLVVGGNGAGKTTLLKIMAGLCRASAGAVDVRVPPERSAYLGHATFLYPRLSATANLLFWGRMYGLSPAQADIDAVLGRVGLAHVAGEPAGTFSRGMAQRLNLARVFLIDPALVFLDEPGTGLDPASQDLLRREILALKARGAAVVWVSHHLAADLPLAERVLHLRDTRVAYCGDAAGFDPKGLTC</sequence>
<dbReference type="EMBL" id="FZOC01000004">
    <property type="protein sequence ID" value="SNS01195.1"/>
    <property type="molecule type" value="Genomic_DNA"/>
</dbReference>
<dbReference type="Pfam" id="PF00005">
    <property type="entry name" value="ABC_tran"/>
    <property type="match status" value="1"/>
</dbReference>
<dbReference type="InterPro" id="IPR003439">
    <property type="entry name" value="ABC_transporter-like_ATP-bd"/>
</dbReference>
<dbReference type="PANTHER" id="PTHR42939:SF1">
    <property type="entry name" value="ABC TRANSPORTER ATP-BINDING PROTEIN ALBC-RELATED"/>
    <property type="match status" value="1"/>
</dbReference>
<dbReference type="AlphaFoldDB" id="A0A239AZQ2"/>
<keyword evidence="2" id="KW-0547">Nucleotide-binding</keyword>
<accession>A0A239AZQ2</accession>
<evidence type="ECO:0000313" key="6">
    <source>
        <dbReference type="Proteomes" id="UP000198324"/>
    </source>
</evidence>
<evidence type="ECO:0000256" key="1">
    <source>
        <dbReference type="ARBA" id="ARBA00022448"/>
    </source>
</evidence>
<dbReference type="GO" id="GO:0016887">
    <property type="term" value="F:ATP hydrolysis activity"/>
    <property type="evidence" value="ECO:0007669"/>
    <property type="project" value="InterPro"/>
</dbReference>
<dbReference type="Proteomes" id="UP000198324">
    <property type="component" value="Unassembled WGS sequence"/>
</dbReference>
<dbReference type="PANTHER" id="PTHR42939">
    <property type="entry name" value="ABC TRANSPORTER ATP-BINDING PROTEIN ALBC-RELATED"/>
    <property type="match status" value="1"/>
</dbReference>
<dbReference type="InterPro" id="IPR027417">
    <property type="entry name" value="P-loop_NTPase"/>
</dbReference>
<evidence type="ECO:0000313" key="5">
    <source>
        <dbReference type="EMBL" id="SNS01195.1"/>
    </source>
</evidence>
<dbReference type="SMART" id="SM00382">
    <property type="entry name" value="AAA"/>
    <property type="match status" value="1"/>
</dbReference>
<dbReference type="InterPro" id="IPR003593">
    <property type="entry name" value="AAA+_ATPase"/>
</dbReference>
<evidence type="ECO:0000259" key="4">
    <source>
        <dbReference type="PROSITE" id="PS50893"/>
    </source>
</evidence>
<dbReference type="SUPFAM" id="SSF52540">
    <property type="entry name" value="P-loop containing nucleoside triphosphate hydrolases"/>
    <property type="match status" value="1"/>
</dbReference>
<evidence type="ECO:0000256" key="3">
    <source>
        <dbReference type="ARBA" id="ARBA00022840"/>
    </source>
</evidence>
<dbReference type="PROSITE" id="PS50893">
    <property type="entry name" value="ABC_TRANSPORTER_2"/>
    <property type="match status" value="1"/>
</dbReference>
<dbReference type="RefSeq" id="WP_407656624.1">
    <property type="nucleotide sequence ID" value="NZ_FZOC01000004.1"/>
</dbReference>
<dbReference type="Gene3D" id="3.40.50.300">
    <property type="entry name" value="P-loop containing nucleotide triphosphate hydrolases"/>
    <property type="match status" value="1"/>
</dbReference>
<evidence type="ECO:0000256" key="2">
    <source>
        <dbReference type="ARBA" id="ARBA00022741"/>
    </source>
</evidence>
<keyword evidence="1" id="KW-0813">Transport</keyword>